<dbReference type="GO" id="GO:0004190">
    <property type="term" value="F:aspartic-type endopeptidase activity"/>
    <property type="evidence" value="ECO:0007669"/>
    <property type="project" value="InterPro"/>
</dbReference>
<dbReference type="InterPro" id="IPR053724">
    <property type="entry name" value="OMP_A26_sf"/>
</dbReference>
<protein>
    <recommendedName>
        <fullName evidence="3">Outer membrane protein beta-barrel domain-containing protein</fullName>
    </recommendedName>
</protein>
<gene>
    <name evidence="1" type="ORF">AUC68_09330</name>
</gene>
<accession>A0A1E3W0C9</accession>
<sequence>MVERGVEPVRPRFLAPDPDYYGSPTSTLTYDGVTGNSLEFFMSVRNETDTFFKGFIGGGWLGGGSLDDEDYFAGQVKFSDTYSRIDGEGTFYVTLDVGQDFDVGYSGNLVISPFVGFNYWQESMSAYGVRCNRDDVGGAYCGAPGTMVVGFGTEAINNKSMWSSLRLGTEITARLLDRVTFRGDAAFLPAAYLMNEDSHYLRSDLGRTPNIEDSGTGWGYQLEGELKIDVDDNWTLGAGVRYWYAETGGISDFVNINVESDLQDFKSERFGVFGNVSYRFSTF</sequence>
<dbReference type="InterPro" id="IPR020080">
    <property type="entry name" value="OM_adhesin/peptidase_omptin"/>
</dbReference>
<dbReference type="EMBL" id="LPWG01000013">
    <property type="protein sequence ID" value="ODR98596.1"/>
    <property type="molecule type" value="Genomic_DNA"/>
</dbReference>
<comment type="caution">
    <text evidence="1">The sequence shown here is derived from an EMBL/GenBank/DDBJ whole genome shotgun (WGS) entry which is preliminary data.</text>
</comment>
<name>A0A1E3W0C9_9HYPH</name>
<dbReference type="SUPFAM" id="SSF69917">
    <property type="entry name" value="OMPT-like"/>
    <property type="match status" value="1"/>
</dbReference>
<dbReference type="AlphaFoldDB" id="A0A1E3W0C9"/>
<evidence type="ECO:0000313" key="1">
    <source>
        <dbReference type="EMBL" id="ODR98596.1"/>
    </source>
</evidence>
<evidence type="ECO:0008006" key="3">
    <source>
        <dbReference type="Google" id="ProtNLM"/>
    </source>
</evidence>
<reference evidence="1 2" key="1">
    <citation type="journal article" date="2016" name="Environ. Microbiol.">
        <title>New Methyloceanibacter diversity from North Sea sediments includes methanotroph containing solely the soluble methane monooxygenase.</title>
        <authorList>
            <person name="Vekeman B."/>
            <person name="Kerckhof F.M."/>
            <person name="Cremers G."/>
            <person name="de Vos P."/>
            <person name="Vandamme P."/>
            <person name="Boon N."/>
            <person name="Op den Camp H.J."/>
            <person name="Heylen K."/>
        </authorList>
    </citation>
    <scope>NUCLEOTIDE SEQUENCE [LARGE SCALE GENOMIC DNA]</scope>
    <source>
        <strain evidence="1 2">R-67174</strain>
    </source>
</reference>
<evidence type="ECO:0000313" key="2">
    <source>
        <dbReference type="Proteomes" id="UP000094501"/>
    </source>
</evidence>
<dbReference type="Proteomes" id="UP000094501">
    <property type="component" value="Unassembled WGS sequence"/>
</dbReference>
<organism evidence="1 2">
    <name type="scientific">Methyloceanibacter methanicus</name>
    <dbReference type="NCBI Taxonomy" id="1774968"/>
    <lineage>
        <taxon>Bacteria</taxon>
        <taxon>Pseudomonadati</taxon>
        <taxon>Pseudomonadota</taxon>
        <taxon>Alphaproteobacteria</taxon>
        <taxon>Hyphomicrobiales</taxon>
        <taxon>Hyphomicrobiaceae</taxon>
        <taxon>Methyloceanibacter</taxon>
    </lineage>
</organism>
<dbReference type="Gene3D" id="2.40.128.90">
    <property type="entry name" value="OMPT-like"/>
    <property type="match status" value="1"/>
</dbReference>
<proteinExistence type="predicted"/>
<keyword evidence="2" id="KW-1185">Reference proteome</keyword>
<dbReference type="STRING" id="1774968.AUC68_09330"/>